<feature type="region of interest" description="Disordered" evidence="4">
    <location>
        <begin position="82"/>
        <end position="119"/>
    </location>
</feature>
<dbReference type="GO" id="GO:0006351">
    <property type="term" value="P:DNA-templated transcription"/>
    <property type="evidence" value="ECO:0007669"/>
    <property type="project" value="InterPro"/>
</dbReference>
<protein>
    <recommendedName>
        <fullName evidence="5">Zn(2)-C6 fungal-type domain-containing protein</fullName>
    </recommendedName>
</protein>
<comment type="subcellular location">
    <subcellularLocation>
        <location evidence="1">Nucleus</location>
    </subcellularLocation>
</comment>
<feature type="domain" description="Zn(2)-C6 fungal-type" evidence="5">
    <location>
        <begin position="18"/>
        <end position="47"/>
    </location>
</feature>
<dbReference type="SMART" id="SM00906">
    <property type="entry name" value="Fungal_trans"/>
    <property type="match status" value="1"/>
</dbReference>
<evidence type="ECO:0000313" key="7">
    <source>
        <dbReference type="Proteomes" id="UP000813461"/>
    </source>
</evidence>
<evidence type="ECO:0000259" key="5">
    <source>
        <dbReference type="PROSITE" id="PS50048"/>
    </source>
</evidence>
<evidence type="ECO:0000256" key="4">
    <source>
        <dbReference type="SAM" id="MobiDB-lite"/>
    </source>
</evidence>
<dbReference type="InterPro" id="IPR036864">
    <property type="entry name" value="Zn2-C6_fun-type_DNA-bd_sf"/>
</dbReference>
<evidence type="ECO:0000256" key="3">
    <source>
        <dbReference type="ARBA" id="ARBA00023242"/>
    </source>
</evidence>
<reference evidence="6" key="1">
    <citation type="journal article" date="2021" name="Nat. Commun.">
        <title>Genetic determinants of endophytism in the Arabidopsis root mycobiome.</title>
        <authorList>
            <person name="Mesny F."/>
            <person name="Miyauchi S."/>
            <person name="Thiergart T."/>
            <person name="Pickel B."/>
            <person name="Atanasova L."/>
            <person name="Karlsson M."/>
            <person name="Huettel B."/>
            <person name="Barry K.W."/>
            <person name="Haridas S."/>
            <person name="Chen C."/>
            <person name="Bauer D."/>
            <person name="Andreopoulos W."/>
            <person name="Pangilinan J."/>
            <person name="LaButti K."/>
            <person name="Riley R."/>
            <person name="Lipzen A."/>
            <person name="Clum A."/>
            <person name="Drula E."/>
            <person name="Henrissat B."/>
            <person name="Kohler A."/>
            <person name="Grigoriev I.V."/>
            <person name="Martin F.M."/>
            <person name="Hacquard S."/>
        </authorList>
    </citation>
    <scope>NUCLEOTIDE SEQUENCE</scope>
    <source>
        <strain evidence="6">MPI-SDFR-AT-0120</strain>
    </source>
</reference>
<dbReference type="SMART" id="SM00066">
    <property type="entry name" value="GAL4"/>
    <property type="match status" value="1"/>
</dbReference>
<dbReference type="Pfam" id="PF04082">
    <property type="entry name" value="Fungal_trans"/>
    <property type="match status" value="1"/>
</dbReference>
<dbReference type="GO" id="GO:0000981">
    <property type="term" value="F:DNA-binding transcription factor activity, RNA polymerase II-specific"/>
    <property type="evidence" value="ECO:0007669"/>
    <property type="project" value="InterPro"/>
</dbReference>
<dbReference type="GO" id="GO:0005634">
    <property type="term" value="C:nucleus"/>
    <property type="evidence" value="ECO:0007669"/>
    <property type="project" value="UniProtKB-SubCell"/>
</dbReference>
<comment type="caution">
    <text evidence="6">The sequence shown here is derived from an EMBL/GenBank/DDBJ whole genome shotgun (WGS) entry which is preliminary data.</text>
</comment>
<dbReference type="OrthoDB" id="2269373at2759"/>
<dbReference type="InterPro" id="IPR050613">
    <property type="entry name" value="Sec_Metabolite_Reg"/>
</dbReference>
<dbReference type="PANTHER" id="PTHR31001">
    <property type="entry name" value="UNCHARACTERIZED TRANSCRIPTIONAL REGULATORY PROTEIN"/>
    <property type="match status" value="1"/>
</dbReference>
<dbReference type="CDD" id="cd00067">
    <property type="entry name" value="GAL4"/>
    <property type="match status" value="1"/>
</dbReference>
<dbReference type="Pfam" id="PF00172">
    <property type="entry name" value="Zn_clus"/>
    <property type="match status" value="1"/>
</dbReference>
<dbReference type="GO" id="GO:0003677">
    <property type="term" value="F:DNA binding"/>
    <property type="evidence" value="ECO:0007669"/>
    <property type="project" value="InterPro"/>
</dbReference>
<evidence type="ECO:0000256" key="1">
    <source>
        <dbReference type="ARBA" id="ARBA00004123"/>
    </source>
</evidence>
<keyword evidence="7" id="KW-1185">Reference proteome</keyword>
<proteinExistence type="predicted"/>
<dbReference type="InterPro" id="IPR001138">
    <property type="entry name" value="Zn2Cys6_DnaBD"/>
</dbReference>
<feature type="region of interest" description="Disordered" evidence="4">
    <location>
        <begin position="149"/>
        <end position="170"/>
    </location>
</feature>
<dbReference type="PROSITE" id="PS00463">
    <property type="entry name" value="ZN2_CY6_FUNGAL_1"/>
    <property type="match status" value="1"/>
</dbReference>
<accession>A0A8K0RF17</accession>
<dbReference type="AlphaFoldDB" id="A0A8K0RF17"/>
<dbReference type="PROSITE" id="PS50048">
    <property type="entry name" value="ZN2_CY6_FUNGAL_2"/>
    <property type="match status" value="1"/>
</dbReference>
<evidence type="ECO:0000256" key="2">
    <source>
        <dbReference type="ARBA" id="ARBA00022723"/>
    </source>
</evidence>
<sequence length="754" mass="85715">MSTTAPVSSFVPNRPLFACIRCAERKVKCDRQRPCSACIKHNKECVFNPSKPPRKRNKHIKVQSLIDQLNHYEDLLQKNGILPAQSPNTTHTDSGVQISRSDTSRPRTAHPSPPFVMLGDPVLSSTTSTPSDLPFTYVENHLWRRVIEESHHPGESADRSDMTSEESDDDQRFVLTSHVNPSNKPRHPPSENMRQLWEIFVENVDPLTKIVHVPTLRPVVHKAFHDTQVISRSLEALLFGIYGTAIMSLKDAECQNRFSESRRSLLSRYTLAATKALSRARFMETTNLMVLQALLLHLFAVRDIYAPRAVYSMTGVAVRIAQTMGLDRDGTSLGLSPFETELRRRIWWQIKLHDFRTAELCGLAKFRDLDLGAESPRFPTNLDDDQLHPGMTSLVGEVDKVTDVLFVLFRCEMTNFAASRVAEFRKQGKDPSMWALHTQDQSAKARAFTELQDTLESKYLRYCDPSRPLHLLTMLVGRYGMNVVKFLTNHPRKWISLEQTPVEEQKLVWDVSINLLEQHDMVQSNPMLKSFGWHATYFQQWHAFIHVLDVLRADPFTKDAVKAWKLIGNTYENTPAMSLDMKKPLHIAVSKLCLKAYDAREKSIHVAGLHPEPIAAFVSQLRQRWGMIKSKQQSQNEKMSNVKFFGHSVGHGSENSNSVPLAGELLDDSTITEYGRLRAAHRQDAGDTAGDVQTNTLDSLAVLSDNPQLDSTNMDFDISMTESYSMDDFDMTTIDWEQWDAWLADSNVMRPFPV</sequence>
<keyword evidence="2" id="KW-0479">Metal-binding</keyword>
<name>A0A8K0RF17_9PLEO</name>
<organism evidence="6 7">
    <name type="scientific">Paraphoma chrysanthemicola</name>
    <dbReference type="NCBI Taxonomy" id="798071"/>
    <lineage>
        <taxon>Eukaryota</taxon>
        <taxon>Fungi</taxon>
        <taxon>Dikarya</taxon>
        <taxon>Ascomycota</taxon>
        <taxon>Pezizomycotina</taxon>
        <taxon>Dothideomycetes</taxon>
        <taxon>Pleosporomycetidae</taxon>
        <taxon>Pleosporales</taxon>
        <taxon>Pleosporineae</taxon>
        <taxon>Phaeosphaeriaceae</taxon>
        <taxon>Paraphoma</taxon>
    </lineage>
</organism>
<dbReference type="PANTHER" id="PTHR31001:SF85">
    <property type="entry name" value="ZN(II)2CYS6 TRANSCRIPTION FACTOR (EUROFUNG)"/>
    <property type="match status" value="1"/>
</dbReference>
<evidence type="ECO:0000313" key="6">
    <source>
        <dbReference type="EMBL" id="KAH7093330.1"/>
    </source>
</evidence>
<dbReference type="Gene3D" id="4.10.240.10">
    <property type="entry name" value="Zn(2)-C6 fungal-type DNA-binding domain"/>
    <property type="match status" value="1"/>
</dbReference>
<gene>
    <name evidence="6" type="ORF">FB567DRAFT_172544</name>
</gene>
<feature type="compositionally biased region" description="Basic and acidic residues" evidence="4">
    <location>
        <begin position="149"/>
        <end position="162"/>
    </location>
</feature>
<feature type="compositionally biased region" description="Polar residues" evidence="4">
    <location>
        <begin position="85"/>
        <end position="101"/>
    </location>
</feature>
<dbReference type="EMBL" id="JAGMVJ010000002">
    <property type="protein sequence ID" value="KAH7093330.1"/>
    <property type="molecule type" value="Genomic_DNA"/>
</dbReference>
<dbReference type="InterPro" id="IPR007219">
    <property type="entry name" value="XnlR_reg_dom"/>
</dbReference>
<dbReference type="GO" id="GO:0008270">
    <property type="term" value="F:zinc ion binding"/>
    <property type="evidence" value="ECO:0007669"/>
    <property type="project" value="InterPro"/>
</dbReference>
<dbReference type="CDD" id="cd12148">
    <property type="entry name" value="fungal_TF_MHR"/>
    <property type="match status" value="1"/>
</dbReference>
<dbReference type="Proteomes" id="UP000813461">
    <property type="component" value="Unassembled WGS sequence"/>
</dbReference>
<keyword evidence="3" id="KW-0539">Nucleus</keyword>
<dbReference type="SUPFAM" id="SSF57701">
    <property type="entry name" value="Zn2/Cys6 DNA-binding domain"/>
    <property type="match status" value="1"/>
</dbReference>